<dbReference type="InterPro" id="IPR050109">
    <property type="entry name" value="HTH-type_TetR-like_transc_reg"/>
</dbReference>
<dbReference type="Gene3D" id="1.10.10.60">
    <property type="entry name" value="Homeodomain-like"/>
    <property type="match status" value="1"/>
</dbReference>
<dbReference type="PANTHER" id="PTHR30055:SF225">
    <property type="entry name" value="TRANSCRIPTIONAL REGULATORY PROTEIN-RELATED"/>
    <property type="match status" value="1"/>
</dbReference>
<feature type="DNA-binding region" description="H-T-H motif" evidence="4">
    <location>
        <begin position="44"/>
        <end position="63"/>
    </location>
</feature>
<protein>
    <submittedName>
        <fullName evidence="6">TetR/AcrR family transcriptional regulator</fullName>
    </submittedName>
</protein>
<dbReference type="Gene3D" id="1.10.357.10">
    <property type="entry name" value="Tetracycline Repressor, domain 2"/>
    <property type="match status" value="1"/>
</dbReference>
<dbReference type="EMBL" id="JBEPAZ010000029">
    <property type="protein sequence ID" value="MER6431492.1"/>
    <property type="molecule type" value="Genomic_DNA"/>
</dbReference>
<comment type="caution">
    <text evidence="6">The sequence shown here is derived from an EMBL/GenBank/DDBJ whole genome shotgun (WGS) entry which is preliminary data.</text>
</comment>
<dbReference type="RefSeq" id="WP_073897711.1">
    <property type="nucleotide sequence ID" value="NZ_JBEOYA010000119.1"/>
</dbReference>
<evidence type="ECO:0000256" key="2">
    <source>
        <dbReference type="ARBA" id="ARBA00023125"/>
    </source>
</evidence>
<evidence type="ECO:0000313" key="6">
    <source>
        <dbReference type="EMBL" id="MER6431492.1"/>
    </source>
</evidence>
<dbReference type="InterPro" id="IPR001647">
    <property type="entry name" value="HTH_TetR"/>
</dbReference>
<dbReference type="PANTHER" id="PTHR30055">
    <property type="entry name" value="HTH-TYPE TRANSCRIPTIONAL REGULATOR RUTR"/>
    <property type="match status" value="1"/>
</dbReference>
<evidence type="ECO:0000256" key="3">
    <source>
        <dbReference type="ARBA" id="ARBA00023163"/>
    </source>
</evidence>
<sequence length="207" mass="22865">MVTSRWAAEPARASSPRRRGAVLERAILDATLEQLGEVGWKGLTMEGVAAGAQTGKAALYRRWPSKTDLVADALRSGLPRVETAPDLGSVREDLLTLCLQVRRIMFSAPGAALRAVIHECDQMQAERFQDVIVGGVVKPTVELLREVVVRGIERGEVRPDAANGYVFDVIPAMMMYRSKVCASEWSDQELEEMIDQLMLPLLRPHGR</sequence>
<dbReference type="InterPro" id="IPR009057">
    <property type="entry name" value="Homeodomain-like_sf"/>
</dbReference>
<dbReference type="PROSITE" id="PS50977">
    <property type="entry name" value="HTH_TETR_2"/>
    <property type="match status" value="1"/>
</dbReference>
<keyword evidence="7" id="KW-1185">Reference proteome</keyword>
<keyword evidence="1" id="KW-0805">Transcription regulation</keyword>
<dbReference type="SUPFAM" id="SSF46689">
    <property type="entry name" value="Homeodomain-like"/>
    <property type="match status" value="1"/>
</dbReference>
<proteinExistence type="predicted"/>
<keyword evidence="3" id="KW-0804">Transcription</keyword>
<name>A0ABV1UE43_9ACTN</name>
<evidence type="ECO:0000259" key="5">
    <source>
        <dbReference type="PROSITE" id="PS50977"/>
    </source>
</evidence>
<dbReference type="InterPro" id="IPR011075">
    <property type="entry name" value="TetR_C"/>
</dbReference>
<dbReference type="InterPro" id="IPR036271">
    <property type="entry name" value="Tet_transcr_reg_TetR-rel_C_sf"/>
</dbReference>
<dbReference type="Pfam" id="PF16859">
    <property type="entry name" value="TetR_C_11"/>
    <property type="match status" value="1"/>
</dbReference>
<evidence type="ECO:0000313" key="7">
    <source>
        <dbReference type="Proteomes" id="UP001470023"/>
    </source>
</evidence>
<reference evidence="6 7" key="1">
    <citation type="submission" date="2024-06" db="EMBL/GenBank/DDBJ databases">
        <title>The Natural Products Discovery Center: Release of the First 8490 Sequenced Strains for Exploring Actinobacteria Biosynthetic Diversity.</title>
        <authorList>
            <person name="Kalkreuter E."/>
            <person name="Kautsar S.A."/>
            <person name="Yang D."/>
            <person name="Bader C.D."/>
            <person name="Teijaro C.N."/>
            <person name="Fluegel L."/>
            <person name="Davis C.M."/>
            <person name="Simpson J.R."/>
            <person name="Lauterbach L."/>
            <person name="Steele A.D."/>
            <person name="Gui C."/>
            <person name="Meng S."/>
            <person name="Li G."/>
            <person name="Viehrig K."/>
            <person name="Ye F."/>
            <person name="Su P."/>
            <person name="Kiefer A.F."/>
            <person name="Nichols A."/>
            <person name="Cepeda A.J."/>
            <person name="Yan W."/>
            <person name="Fan B."/>
            <person name="Jiang Y."/>
            <person name="Adhikari A."/>
            <person name="Zheng C.-J."/>
            <person name="Schuster L."/>
            <person name="Cowan T.M."/>
            <person name="Smanski M.J."/>
            <person name="Chevrette M.G."/>
            <person name="De Carvalho L.P.S."/>
            <person name="Shen B."/>
        </authorList>
    </citation>
    <scope>NUCLEOTIDE SEQUENCE [LARGE SCALE GENOMIC DNA]</scope>
    <source>
        <strain evidence="6 7">NPDC001166</strain>
    </source>
</reference>
<keyword evidence="2 4" id="KW-0238">DNA-binding</keyword>
<dbReference type="SUPFAM" id="SSF48498">
    <property type="entry name" value="Tetracyclin repressor-like, C-terminal domain"/>
    <property type="match status" value="1"/>
</dbReference>
<dbReference type="Pfam" id="PF00440">
    <property type="entry name" value="TetR_N"/>
    <property type="match status" value="1"/>
</dbReference>
<gene>
    <name evidence="6" type="ORF">ABT272_27740</name>
</gene>
<dbReference type="Proteomes" id="UP001470023">
    <property type="component" value="Unassembled WGS sequence"/>
</dbReference>
<feature type="domain" description="HTH tetR-type" evidence="5">
    <location>
        <begin position="21"/>
        <end position="81"/>
    </location>
</feature>
<organism evidence="6 7">
    <name type="scientific">Streptomyces sp. 900105245</name>
    <dbReference type="NCBI Taxonomy" id="3154379"/>
    <lineage>
        <taxon>Bacteria</taxon>
        <taxon>Bacillati</taxon>
        <taxon>Actinomycetota</taxon>
        <taxon>Actinomycetes</taxon>
        <taxon>Kitasatosporales</taxon>
        <taxon>Streptomycetaceae</taxon>
        <taxon>Streptomyces</taxon>
    </lineage>
</organism>
<accession>A0ABV1UE43</accession>
<evidence type="ECO:0000256" key="4">
    <source>
        <dbReference type="PROSITE-ProRule" id="PRU00335"/>
    </source>
</evidence>
<evidence type="ECO:0000256" key="1">
    <source>
        <dbReference type="ARBA" id="ARBA00023015"/>
    </source>
</evidence>